<sequence length="72" mass="8693">MKAYIPQQRQELFWFDDDPYYYCMLEILFWETLTRPLYNQVLKKISKFVKTIILRRTIAEVGLLSCACVHSN</sequence>
<dbReference type="EMBL" id="CAEKKB010000006">
    <property type="protein sequence ID" value="CAB4312268.1"/>
    <property type="molecule type" value="Genomic_DNA"/>
</dbReference>
<protein>
    <submittedName>
        <fullName evidence="1">Uncharacterized protein</fullName>
    </submittedName>
</protein>
<accession>A0A6J5XMD1</accession>
<dbReference type="Proteomes" id="UP000507245">
    <property type="component" value="Unassembled WGS sequence"/>
</dbReference>
<evidence type="ECO:0000313" key="1">
    <source>
        <dbReference type="EMBL" id="CAB4312268.1"/>
    </source>
</evidence>
<name>A0A6J5XMD1_PRUAR</name>
<evidence type="ECO:0000313" key="2">
    <source>
        <dbReference type="Proteomes" id="UP000507245"/>
    </source>
</evidence>
<gene>
    <name evidence="1" type="ORF">ORAREDHAP_LOCUS34634</name>
</gene>
<keyword evidence="2" id="KW-1185">Reference proteome</keyword>
<dbReference type="AlphaFoldDB" id="A0A6J5XMD1"/>
<reference evidence="2" key="1">
    <citation type="journal article" date="2020" name="Genome Biol.">
        <title>Gamete binning: chromosome-level and haplotype-resolved genome assembly enabled by high-throughput single-cell sequencing of gamete genomes.</title>
        <authorList>
            <person name="Campoy J.A."/>
            <person name="Sun H."/>
            <person name="Goel M."/>
            <person name="Jiao W.-B."/>
            <person name="Folz-Donahue K."/>
            <person name="Wang N."/>
            <person name="Rubio M."/>
            <person name="Liu C."/>
            <person name="Kukat C."/>
            <person name="Ruiz D."/>
            <person name="Huettel B."/>
            <person name="Schneeberger K."/>
        </authorList>
    </citation>
    <scope>NUCLEOTIDE SEQUENCE [LARGE SCALE GENOMIC DNA]</scope>
    <source>
        <strain evidence="2">cv. Rojo Pasion</strain>
    </source>
</reference>
<proteinExistence type="predicted"/>
<organism evidence="1 2">
    <name type="scientific">Prunus armeniaca</name>
    <name type="common">Apricot</name>
    <name type="synonym">Armeniaca vulgaris</name>
    <dbReference type="NCBI Taxonomy" id="36596"/>
    <lineage>
        <taxon>Eukaryota</taxon>
        <taxon>Viridiplantae</taxon>
        <taxon>Streptophyta</taxon>
        <taxon>Embryophyta</taxon>
        <taxon>Tracheophyta</taxon>
        <taxon>Spermatophyta</taxon>
        <taxon>Magnoliopsida</taxon>
        <taxon>eudicotyledons</taxon>
        <taxon>Gunneridae</taxon>
        <taxon>Pentapetalae</taxon>
        <taxon>rosids</taxon>
        <taxon>fabids</taxon>
        <taxon>Rosales</taxon>
        <taxon>Rosaceae</taxon>
        <taxon>Amygdaloideae</taxon>
        <taxon>Amygdaleae</taxon>
        <taxon>Prunus</taxon>
    </lineage>
</organism>
<dbReference type="OrthoDB" id="1680420at2759"/>